<evidence type="ECO:0000256" key="1">
    <source>
        <dbReference type="ARBA" id="ARBA00038240"/>
    </source>
</evidence>
<evidence type="ECO:0000313" key="5">
    <source>
        <dbReference type="Proteomes" id="UP000029708"/>
    </source>
</evidence>
<dbReference type="Pfam" id="PF01636">
    <property type="entry name" value="APH"/>
    <property type="match status" value="1"/>
</dbReference>
<name>A0A099CVK1_9GAMM</name>
<dbReference type="GO" id="GO:0009088">
    <property type="term" value="P:threonine biosynthetic process"/>
    <property type="evidence" value="ECO:0007669"/>
    <property type="project" value="TreeGrafter"/>
</dbReference>
<evidence type="ECO:0000259" key="2">
    <source>
        <dbReference type="Pfam" id="PF01636"/>
    </source>
</evidence>
<keyword evidence="5" id="KW-1185">Reference proteome</keyword>
<dbReference type="Proteomes" id="UP000029708">
    <property type="component" value="Unassembled WGS sequence"/>
</dbReference>
<dbReference type="SUPFAM" id="SSF56112">
    <property type="entry name" value="Protein kinase-like (PK-like)"/>
    <property type="match status" value="1"/>
</dbReference>
<evidence type="ECO:0000313" key="6">
    <source>
        <dbReference type="Proteomes" id="UP000560000"/>
    </source>
</evidence>
<dbReference type="GO" id="GO:0004413">
    <property type="term" value="F:homoserine kinase activity"/>
    <property type="evidence" value="ECO:0007669"/>
    <property type="project" value="TreeGrafter"/>
</dbReference>
<dbReference type="HOGENOM" id="CLU_060540_0_0_6"/>
<proteinExistence type="inferred from homology"/>
<comment type="caution">
    <text evidence="3">The sequence shown here is derived from an EMBL/GenBank/DDBJ whole genome shotgun (WGS) entry which is preliminary data.</text>
</comment>
<dbReference type="Proteomes" id="UP000560000">
    <property type="component" value="Unassembled WGS sequence"/>
</dbReference>
<keyword evidence="4" id="KW-0418">Kinase</keyword>
<dbReference type="OrthoDB" id="3266537at2"/>
<dbReference type="STRING" id="1543381.LF63_0106180"/>
<dbReference type="PANTHER" id="PTHR21064:SF6">
    <property type="entry name" value="AMINOGLYCOSIDE PHOSPHOTRANSFERASE DOMAIN-CONTAINING PROTEIN"/>
    <property type="match status" value="1"/>
</dbReference>
<feature type="domain" description="Aminoglycoside phosphotransferase" evidence="2">
    <location>
        <begin position="55"/>
        <end position="275"/>
    </location>
</feature>
<organism evidence="3 5">
    <name type="scientific">Oleiagrimonas soli</name>
    <dbReference type="NCBI Taxonomy" id="1543381"/>
    <lineage>
        <taxon>Bacteria</taxon>
        <taxon>Pseudomonadati</taxon>
        <taxon>Pseudomonadota</taxon>
        <taxon>Gammaproteobacteria</taxon>
        <taxon>Lysobacterales</taxon>
        <taxon>Rhodanobacteraceae</taxon>
        <taxon>Oleiagrimonas</taxon>
    </lineage>
</organism>
<dbReference type="PANTHER" id="PTHR21064">
    <property type="entry name" value="AMINOGLYCOSIDE PHOSPHOTRANSFERASE DOMAIN-CONTAINING PROTEIN-RELATED"/>
    <property type="match status" value="1"/>
</dbReference>
<reference evidence="4 6" key="2">
    <citation type="submission" date="2020-08" db="EMBL/GenBank/DDBJ databases">
        <title>Genomic Encyclopedia of Type Strains, Phase IV (KMG-IV): sequencing the most valuable type-strain genomes for metagenomic binning, comparative biology and taxonomic classification.</title>
        <authorList>
            <person name="Goeker M."/>
        </authorList>
    </citation>
    <scope>NUCLEOTIDE SEQUENCE [LARGE SCALE GENOMIC DNA]</scope>
    <source>
        <strain evidence="4 6">DSM 107085</strain>
    </source>
</reference>
<comment type="similarity">
    <text evidence="1">Belongs to the pseudomonas-type ThrB family.</text>
</comment>
<evidence type="ECO:0000313" key="4">
    <source>
        <dbReference type="EMBL" id="MBB6183650.1"/>
    </source>
</evidence>
<evidence type="ECO:0000313" key="3">
    <source>
        <dbReference type="EMBL" id="KGI77973.1"/>
    </source>
</evidence>
<dbReference type="EMBL" id="JROI01000010">
    <property type="protein sequence ID" value="KGI77973.1"/>
    <property type="molecule type" value="Genomic_DNA"/>
</dbReference>
<dbReference type="InterPro" id="IPR050249">
    <property type="entry name" value="Pseudomonas-type_ThrB"/>
</dbReference>
<protein>
    <submittedName>
        <fullName evidence="3">Aminoglycoside phosphotransferase</fullName>
    </submittedName>
    <submittedName>
        <fullName evidence="4">Ser/Thr protein kinase RdoA (MazF antagonist)</fullName>
    </submittedName>
</protein>
<sequence>MSHRVHGLADDDVAPDWPALTHEEIAQVLAAFGFTATDAATWRSPRPLSAAALASTTDGVVFVKRHHRNVRSPESLREEHRFIAHLRAHDMPIPRVFEDRAGDTAHASDGWVYEVHARARGADLYREAISWSPLRRLDHARAAGAMLARLHRAAEHYRAAQRSTHILVARDDLLRADDPIATLERQLDERPGLAAYLDPRPWREDFARWILPRHARLQPLLRDRPRAWAHNDWHASNLCWSDDGRVAEVVDFGLCSPTGALFDLATAIERNAIAWLELARGADAVFVDSARALIDGYAAIAPLTDDDRRALAELLPLVHVEFALSEVEYFQAVTGSTANADVAYDTFLLGHTRWFDSAHAQPLLDAIRRGA</sequence>
<dbReference type="RefSeq" id="WP_043100386.1">
    <property type="nucleotide sequence ID" value="NZ_JACHET010000001.1"/>
</dbReference>
<dbReference type="InterPro" id="IPR011009">
    <property type="entry name" value="Kinase-like_dom_sf"/>
</dbReference>
<keyword evidence="3" id="KW-0808">Transferase</keyword>
<dbReference type="InterPro" id="IPR002575">
    <property type="entry name" value="Aminoglycoside_PTrfase"/>
</dbReference>
<dbReference type="Gene3D" id="3.90.1200.10">
    <property type="match status" value="1"/>
</dbReference>
<accession>A0A099CVK1</accession>
<reference evidence="3 5" key="1">
    <citation type="submission" date="2014-09" db="EMBL/GenBank/DDBJ databases">
        <title>Xanthomonadaceae 3.5X direct submission.</title>
        <authorList>
            <person name="Fang T."/>
            <person name="Wang H."/>
        </authorList>
    </citation>
    <scope>NUCLEOTIDE SEQUENCE [LARGE SCALE GENOMIC DNA]</scope>
    <source>
        <strain evidence="3 5">3.5X</strain>
    </source>
</reference>
<dbReference type="EMBL" id="JACHET010000001">
    <property type="protein sequence ID" value="MBB6183650.1"/>
    <property type="molecule type" value="Genomic_DNA"/>
</dbReference>
<gene>
    <name evidence="4" type="ORF">HNQ86_000995</name>
    <name evidence="3" type="ORF">LF63_0106180</name>
</gene>
<dbReference type="AlphaFoldDB" id="A0A099CVK1"/>